<dbReference type="EMBL" id="JAPFFF010000047">
    <property type="protein sequence ID" value="KAK8840383.1"/>
    <property type="molecule type" value="Genomic_DNA"/>
</dbReference>
<dbReference type="EMBL" id="JAPFFF010000018">
    <property type="protein sequence ID" value="KAK8860498.1"/>
    <property type="molecule type" value="Genomic_DNA"/>
</dbReference>
<evidence type="ECO:0000313" key="4">
    <source>
        <dbReference type="EMBL" id="KAK8898454.1"/>
    </source>
</evidence>
<gene>
    <name evidence="4" type="ORF">M9Y10_000742</name>
    <name evidence="3" type="ORF">M9Y10_012163</name>
    <name evidence="2" type="ORF">M9Y10_030944</name>
</gene>
<keyword evidence="5" id="KW-1185">Reference proteome</keyword>
<feature type="compositionally biased region" description="Basic and acidic residues" evidence="1">
    <location>
        <begin position="48"/>
        <end position="65"/>
    </location>
</feature>
<reference evidence="2 5" key="1">
    <citation type="submission" date="2024-04" db="EMBL/GenBank/DDBJ databases">
        <title>Tritrichomonas musculus Genome.</title>
        <authorList>
            <person name="Alves-Ferreira E."/>
            <person name="Grigg M."/>
            <person name="Lorenzi H."/>
            <person name="Galac M."/>
        </authorList>
    </citation>
    <scope>NUCLEOTIDE SEQUENCE [LARGE SCALE GENOMIC DNA]</scope>
    <source>
        <strain evidence="2 5">EAF2021</strain>
    </source>
</reference>
<name>A0ABR2H2G9_9EUKA</name>
<evidence type="ECO:0000256" key="1">
    <source>
        <dbReference type="SAM" id="MobiDB-lite"/>
    </source>
</evidence>
<organism evidence="2 5">
    <name type="scientific">Tritrichomonas musculus</name>
    <dbReference type="NCBI Taxonomy" id="1915356"/>
    <lineage>
        <taxon>Eukaryota</taxon>
        <taxon>Metamonada</taxon>
        <taxon>Parabasalia</taxon>
        <taxon>Tritrichomonadida</taxon>
        <taxon>Tritrichomonadidae</taxon>
        <taxon>Tritrichomonas</taxon>
    </lineage>
</organism>
<evidence type="ECO:0000313" key="3">
    <source>
        <dbReference type="EMBL" id="KAK8860498.1"/>
    </source>
</evidence>
<feature type="compositionally biased region" description="Acidic residues" evidence="1">
    <location>
        <begin position="72"/>
        <end position="84"/>
    </location>
</feature>
<accession>A0ABR2H2G9</accession>
<feature type="region of interest" description="Disordered" evidence="1">
    <location>
        <begin position="47"/>
        <end position="100"/>
    </location>
</feature>
<evidence type="ECO:0000313" key="2">
    <source>
        <dbReference type="EMBL" id="KAK8840383.1"/>
    </source>
</evidence>
<sequence>MMKAFPVAKQKWGMILVQYDTLPRPFYYPLDQKGKLVFKFAKNKRRNMREEREKLQQEIEAKKIEQQQPPPQEEEEEEEEEEQNLDPHEKYSIDNLLNKQ</sequence>
<protein>
    <submittedName>
        <fullName evidence="2">Uncharacterized protein</fullName>
    </submittedName>
</protein>
<dbReference type="EMBL" id="JAPFFF010000001">
    <property type="protein sequence ID" value="KAK8898454.1"/>
    <property type="molecule type" value="Genomic_DNA"/>
</dbReference>
<proteinExistence type="predicted"/>
<evidence type="ECO:0000313" key="5">
    <source>
        <dbReference type="Proteomes" id="UP001470230"/>
    </source>
</evidence>
<comment type="caution">
    <text evidence="2">The sequence shown here is derived from an EMBL/GenBank/DDBJ whole genome shotgun (WGS) entry which is preliminary data.</text>
</comment>
<dbReference type="Proteomes" id="UP001470230">
    <property type="component" value="Unassembled WGS sequence"/>
</dbReference>